<feature type="active site" description="Charge relay system" evidence="5">
    <location>
        <position position="33"/>
    </location>
</feature>
<evidence type="ECO:0000259" key="7">
    <source>
        <dbReference type="Pfam" id="PF00082"/>
    </source>
</evidence>
<keyword evidence="9" id="KW-1185">Reference proteome</keyword>
<evidence type="ECO:0000313" key="8">
    <source>
        <dbReference type="EMBL" id="CUR35380.1"/>
    </source>
</evidence>
<dbReference type="InterPro" id="IPR015500">
    <property type="entry name" value="Peptidase_S8_subtilisin-rel"/>
</dbReference>
<feature type="active site" description="Charge relay system" evidence="5">
    <location>
        <position position="249"/>
    </location>
</feature>
<evidence type="ECO:0000313" key="9">
    <source>
        <dbReference type="Proteomes" id="UP000184315"/>
    </source>
</evidence>
<evidence type="ECO:0000256" key="2">
    <source>
        <dbReference type="ARBA" id="ARBA00022670"/>
    </source>
</evidence>
<organism evidence="8 9">
    <name type="scientific">Planktothrix tepida PCC 9214</name>
    <dbReference type="NCBI Taxonomy" id="671072"/>
    <lineage>
        <taxon>Bacteria</taxon>
        <taxon>Bacillati</taxon>
        <taxon>Cyanobacteriota</taxon>
        <taxon>Cyanophyceae</taxon>
        <taxon>Oscillatoriophycideae</taxon>
        <taxon>Oscillatoriales</taxon>
        <taxon>Microcoleaceae</taxon>
        <taxon>Planktothrix</taxon>
    </lineage>
</organism>
<dbReference type="AlphaFoldDB" id="A0A1J1LU59"/>
<dbReference type="PROSITE" id="PS51892">
    <property type="entry name" value="SUBTILASE"/>
    <property type="match status" value="1"/>
</dbReference>
<proteinExistence type="inferred from homology"/>
<accession>A0A1J1LU59</accession>
<keyword evidence="2 5" id="KW-0645">Protease</keyword>
<dbReference type="InterPro" id="IPR023827">
    <property type="entry name" value="Peptidase_S8_Asp-AS"/>
</dbReference>
<evidence type="ECO:0000256" key="6">
    <source>
        <dbReference type="RuleBase" id="RU003355"/>
    </source>
</evidence>
<dbReference type="RefSeq" id="WP_072722367.1">
    <property type="nucleotide sequence ID" value="NZ_LN889815.1"/>
</dbReference>
<keyword evidence="3 5" id="KW-0378">Hydrolase</keyword>
<dbReference type="STRING" id="671072.PL9214670006"/>
<dbReference type="GO" id="GO:0006508">
    <property type="term" value="P:proteolysis"/>
    <property type="evidence" value="ECO:0007669"/>
    <property type="project" value="UniProtKB-KW"/>
</dbReference>
<evidence type="ECO:0000256" key="1">
    <source>
        <dbReference type="ARBA" id="ARBA00011073"/>
    </source>
</evidence>
<dbReference type="EMBL" id="CZDF01000174">
    <property type="protein sequence ID" value="CUR35380.1"/>
    <property type="molecule type" value="Genomic_DNA"/>
</dbReference>
<dbReference type="PANTHER" id="PTHR43399">
    <property type="entry name" value="SUBTILISIN-RELATED"/>
    <property type="match status" value="1"/>
</dbReference>
<feature type="active site" description="Charge relay system" evidence="5">
    <location>
        <position position="71"/>
    </location>
</feature>
<evidence type="ECO:0000256" key="3">
    <source>
        <dbReference type="ARBA" id="ARBA00022801"/>
    </source>
</evidence>
<evidence type="ECO:0000256" key="5">
    <source>
        <dbReference type="PROSITE-ProRule" id="PRU01240"/>
    </source>
</evidence>
<keyword evidence="4 5" id="KW-0720">Serine protease</keyword>
<dbReference type="PANTHER" id="PTHR43399:SF4">
    <property type="entry name" value="CELL WALL-ASSOCIATED PROTEASE"/>
    <property type="match status" value="1"/>
</dbReference>
<comment type="similarity">
    <text evidence="1 5 6">Belongs to the peptidase S8 family.</text>
</comment>
<dbReference type="InterPro" id="IPR022398">
    <property type="entry name" value="Peptidase_S8_His-AS"/>
</dbReference>
<dbReference type="GO" id="GO:0004252">
    <property type="term" value="F:serine-type endopeptidase activity"/>
    <property type="evidence" value="ECO:0007669"/>
    <property type="project" value="UniProtKB-UniRule"/>
</dbReference>
<dbReference type="InterPro" id="IPR051048">
    <property type="entry name" value="Peptidase_S8/S53_subtilisin"/>
</dbReference>
<name>A0A1J1LU59_9CYAN</name>
<dbReference type="PROSITE" id="PS00138">
    <property type="entry name" value="SUBTILASE_SER"/>
    <property type="match status" value="1"/>
</dbReference>
<reference evidence="9" key="1">
    <citation type="submission" date="2015-10" db="EMBL/GenBank/DDBJ databases">
        <authorList>
            <person name="Regsiter A."/>
            <person name="william w."/>
        </authorList>
    </citation>
    <scope>NUCLEOTIDE SEQUENCE [LARGE SCALE GENOMIC DNA]</scope>
</reference>
<dbReference type="PROSITE" id="PS00136">
    <property type="entry name" value="SUBTILASE_ASP"/>
    <property type="match status" value="1"/>
</dbReference>
<protein>
    <submittedName>
        <fullName evidence="8">Peptidase S8 and S53 subtilisin kexin sedolisin</fullName>
    </submittedName>
</protein>
<dbReference type="InterPro" id="IPR000209">
    <property type="entry name" value="Peptidase_S8/S53_dom"/>
</dbReference>
<sequence length="313" mass="34119">MGNRQINWPEESGVELAHSSGIRGSGVLVGVLDTGIDADHQEFCDQTVNYRYVPLSSFGGRDVRGFDTEGHGTHVCGIIAGKDIGIAPEAKLYVASIIESETYETTLRRIISGLDWFLEKLSELENSEQTAVLNMSLGFPSTLIHSSRYRPYLDRMRNVLLNCVEKRDVLPIVAIGNDGKGEYCYPGAFKECFSVGAVDLQGKIANFSGSGISEGTIKPDIVGYGVDIHSSLERKCEGQSIYEKMSGTSMATPYVTGIAALYLCDKPQLKAKELKAKLIETAFPLSTQPPERVGVGLARFVPQLTDRANCPKE</sequence>
<dbReference type="Proteomes" id="UP000184315">
    <property type="component" value="Unassembled WGS sequence"/>
</dbReference>
<gene>
    <name evidence="8" type="ORF">PL9214670006</name>
</gene>
<dbReference type="PRINTS" id="PR00723">
    <property type="entry name" value="SUBTILISIN"/>
</dbReference>
<dbReference type="InterPro" id="IPR023828">
    <property type="entry name" value="Peptidase_S8_Ser-AS"/>
</dbReference>
<dbReference type="PROSITE" id="PS00137">
    <property type="entry name" value="SUBTILASE_HIS"/>
    <property type="match status" value="1"/>
</dbReference>
<dbReference type="Gene3D" id="3.40.50.200">
    <property type="entry name" value="Peptidase S8/S53 domain"/>
    <property type="match status" value="1"/>
</dbReference>
<evidence type="ECO:0000256" key="4">
    <source>
        <dbReference type="ARBA" id="ARBA00022825"/>
    </source>
</evidence>
<dbReference type="InterPro" id="IPR036852">
    <property type="entry name" value="Peptidase_S8/S53_dom_sf"/>
</dbReference>
<dbReference type="SUPFAM" id="SSF52743">
    <property type="entry name" value="Subtilisin-like"/>
    <property type="match status" value="1"/>
</dbReference>
<feature type="domain" description="Peptidase S8/S53" evidence="7">
    <location>
        <begin position="24"/>
        <end position="294"/>
    </location>
</feature>
<dbReference type="Pfam" id="PF00082">
    <property type="entry name" value="Peptidase_S8"/>
    <property type="match status" value="1"/>
</dbReference>